<evidence type="ECO:0000313" key="9">
    <source>
        <dbReference type="Proteomes" id="UP001143307"/>
    </source>
</evidence>
<dbReference type="SUPFAM" id="SSF50998">
    <property type="entry name" value="Quinoprotein alcohol dehydrogenase-like"/>
    <property type="match status" value="1"/>
</dbReference>
<keyword evidence="6" id="KW-0281">Fimbrium</keyword>
<evidence type="ECO:0000256" key="6">
    <source>
        <dbReference type="ARBA" id="ARBA00023263"/>
    </source>
</evidence>
<evidence type="ECO:0000259" key="7">
    <source>
        <dbReference type="Pfam" id="PF05567"/>
    </source>
</evidence>
<dbReference type="InterPro" id="IPR011047">
    <property type="entry name" value="Quinoprotein_ADH-like_sf"/>
</dbReference>
<dbReference type="InterPro" id="IPR008707">
    <property type="entry name" value="B-propeller_PilY1"/>
</dbReference>
<gene>
    <name evidence="8" type="ORF">EYC87_15895</name>
</gene>
<comment type="subcellular location">
    <subcellularLocation>
        <location evidence="1">Fimbrium</location>
    </subcellularLocation>
</comment>
<proteinExistence type="inferred from homology"/>
<name>A0ABT3SYJ4_9GAMM</name>
<dbReference type="Gene3D" id="2.130.10.10">
    <property type="entry name" value="YVTN repeat-like/Quinoprotein amine dehydrogenase"/>
    <property type="match status" value="1"/>
</dbReference>
<sequence length="1168" mass="127087">MRLTQCVRHRMSGVITMRKYLKALGVALMVTVFFGGSTRAEDIDIFAGTTTINTNLPNVIFVLDNTSNWSSNSQQWPEAVAMGQSEAKAIWDVVSNPDLAGKINVGLMTFVSGQGDANVNGGQVWHHLQELNSDSLVRLEYLLIERVYDNFTDTAIKRNSNEEFGNLMYDVYNYLDDGDSIFGGARHESTISDPAAYDSEYDNFNSPLTDADACADTYLIFVGNPNSSGPREDDSTNSGVLTQLYADLGLQGVGPDGLSDLGDAPPLVLDNFEVVFVPNGLPVDEGPTTSCYHKNDIELCTVTENEAGGICEGKANCSCVSIASSCGGAQRKFNVESIDGKYEIELLDGNEPEIGRSWNLDDWTKFLWDWGIGYTTVLNEGTDDEEEVTERINVKTYTIDVFNAQPNEEHSALLKSAADVGGGRYFQANNGTDIKFAIESALQEILSENSSFAAVTLPISSTNRAQADNQVFIGMFRPTQGKKPRWFGNLKNYQLAIFDNKPELADANLYLAVNTDSGYISECAESFWSSDTGDYWDLNKLDVKPITNCIFTENSPYSDLPDGPFVEKGGVAQQTRELERSNDERNLYTVNSGAMALWSDANTATLGSTLYDYLVGDAAGETGNAVGEYEDMPATGLRPSVHGDVVHSRPLSIRYASDSVKVFYGSNDGMFRMIDAETGAEDWALVAPEHYAGIERLYENSPLIAYEGITEEPGYNYEKKDYFFDGSSGQFVEYSDAGTLTRAYIFPTMRRGGRMIYALDVTSPSAPTLLWTFGCPNLGNDTGCSGDEAEIGQTWSFPVAGYVSGYDDEDMMDPQPLPIVIFGGGFDECLNIDTATLPCTSSAKGRMVYVLDATDGSKLATFETVAPVVAEPDYVDINFDGFIDFAYLADAAGNIYRVNFSSMAGANPETQVGSLAIDDWTMDKVAFQSNAERRFFSAPAVGALSGTVVIALGSGDRERPLEANYPWADSVQNRFYTLFDRPYQAVVSGGIDMDDTGNFFPVVEAVVLDEDEEPEEIDLEAKSGWYMDLPDRGEQIPNSAAIGGGKVFFNSFQPGGASNGLCTKPLGIGTGYAVNVFAPVFTEGNEITSGGIPIPPIIATVSIPPGRERCVGDQCEEPEPIPDCPGHADCETVTVCVGCEGYRPVEIIPVAPPIRRRMYYTEESDAAL</sequence>
<evidence type="ECO:0000256" key="1">
    <source>
        <dbReference type="ARBA" id="ARBA00004561"/>
    </source>
</evidence>
<keyword evidence="9" id="KW-1185">Reference proteome</keyword>
<keyword evidence="5" id="KW-0106">Calcium</keyword>
<comment type="similarity">
    <text evidence="2">Belongs to the PilY1 family.</text>
</comment>
<evidence type="ECO:0000256" key="4">
    <source>
        <dbReference type="ARBA" id="ARBA00022723"/>
    </source>
</evidence>
<evidence type="ECO:0000256" key="2">
    <source>
        <dbReference type="ARBA" id="ARBA00008387"/>
    </source>
</evidence>
<evidence type="ECO:0000256" key="3">
    <source>
        <dbReference type="ARBA" id="ARBA00022558"/>
    </source>
</evidence>
<accession>A0ABT3SYJ4</accession>
<evidence type="ECO:0000256" key="5">
    <source>
        <dbReference type="ARBA" id="ARBA00022837"/>
    </source>
</evidence>
<keyword evidence="4" id="KW-0479">Metal-binding</keyword>
<dbReference type="Pfam" id="PF05567">
    <property type="entry name" value="T4P_PilY1"/>
    <property type="match status" value="1"/>
</dbReference>
<reference evidence="8" key="1">
    <citation type="submission" date="2019-02" db="EMBL/GenBank/DDBJ databases">
        <authorList>
            <person name="Li S.-H."/>
        </authorList>
    </citation>
    <scope>NUCLEOTIDE SEQUENCE</scope>
    <source>
        <strain evidence="8">IMCC8485</strain>
    </source>
</reference>
<keyword evidence="3" id="KW-1029">Fimbrium biogenesis</keyword>
<protein>
    <recommendedName>
        <fullName evidence="7">PilY1 beta-propeller domain-containing protein</fullName>
    </recommendedName>
</protein>
<organism evidence="8 9">
    <name type="scientific">Candidatus Seongchinamella marina</name>
    <dbReference type="NCBI Taxonomy" id="2518990"/>
    <lineage>
        <taxon>Bacteria</taxon>
        <taxon>Pseudomonadati</taxon>
        <taxon>Pseudomonadota</taxon>
        <taxon>Gammaproteobacteria</taxon>
        <taxon>Cellvibrionales</taxon>
        <taxon>Halieaceae</taxon>
        <taxon>Seongchinamella</taxon>
    </lineage>
</organism>
<feature type="domain" description="PilY1 beta-propeller" evidence="7">
    <location>
        <begin position="659"/>
        <end position="956"/>
    </location>
</feature>
<evidence type="ECO:0000313" key="8">
    <source>
        <dbReference type="EMBL" id="MCX2975072.1"/>
    </source>
</evidence>
<dbReference type="EMBL" id="SHNP01000005">
    <property type="protein sequence ID" value="MCX2975072.1"/>
    <property type="molecule type" value="Genomic_DNA"/>
</dbReference>
<dbReference type="Proteomes" id="UP001143307">
    <property type="component" value="Unassembled WGS sequence"/>
</dbReference>
<dbReference type="InterPro" id="IPR015943">
    <property type="entry name" value="WD40/YVTN_repeat-like_dom_sf"/>
</dbReference>
<comment type="caution">
    <text evidence="8">The sequence shown here is derived from an EMBL/GenBank/DDBJ whole genome shotgun (WGS) entry which is preliminary data.</text>
</comment>